<evidence type="ECO:0000256" key="1">
    <source>
        <dbReference type="SAM" id="MobiDB-lite"/>
    </source>
</evidence>
<keyword evidence="2" id="KW-1133">Transmembrane helix</keyword>
<protein>
    <submittedName>
        <fullName evidence="3">Uncharacterized protein</fullName>
    </submittedName>
</protein>
<feature type="transmembrane region" description="Helical" evidence="2">
    <location>
        <begin position="110"/>
        <end position="133"/>
    </location>
</feature>
<dbReference type="EMBL" id="EAAA01000310">
    <property type="status" value="NOT_ANNOTATED_CDS"/>
    <property type="molecule type" value="Genomic_DNA"/>
</dbReference>
<dbReference type="GeneTree" id="ENSGT00530000069054"/>
<evidence type="ECO:0000256" key="2">
    <source>
        <dbReference type="SAM" id="Phobius"/>
    </source>
</evidence>
<dbReference type="HOGENOM" id="CLU_1207138_0_0_1"/>
<reference evidence="3" key="2">
    <citation type="journal article" date="2008" name="Genome Biol.">
        <title>Improved genome assembly and evidence-based global gene model set for the chordate Ciona intestinalis: new insight into intron and operon populations.</title>
        <authorList>
            <person name="Satou Y."/>
            <person name="Mineta K."/>
            <person name="Ogasawara M."/>
            <person name="Sasakura Y."/>
            <person name="Shoguchi E."/>
            <person name="Ueno K."/>
            <person name="Yamada L."/>
            <person name="Matsumoto J."/>
            <person name="Wasserscheid J."/>
            <person name="Dewar K."/>
            <person name="Wiley G.B."/>
            <person name="Macmil S.L."/>
            <person name="Roe B.A."/>
            <person name="Zeller R.W."/>
            <person name="Hastings K.E."/>
            <person name="Lemaire P."/>
            <person name="Lindquist E."/>
            <person name="Endo T."/>
            <person name="Hotta K."/>
            <person name="Inaba K."/>
        </authorList>
    </citation>
    <scope>NUCLEOTIDE SEQUENCE [LARGE SCALE GENOMIC DNA]</scope>
    <source>
        <strain evidence="3">wild type</strain>
    </source>
</reference>
<organism evidence="3 4">
    <name type="scientific">Ciona intestinalis</name>
    <name type="common">Transparent sea squirt</name>
    <name type="synonym">Ascidia intestinalis</name>
    <dbReference type="NCBI Taxonomy" id="7719"/>
    <lineage>
        <taxon>Eukaryota</taxon>
        <taxon>Metazoa</taxon>
        <taxon>Chordata</taxon>
        <taxon>Tunicata</taxon>
        <taxon>Ascidiacea</taxon>
        <taxon>Phlebobranchia</taxon>
        <taxon>Cionidae</taxon>
        <taxon>Ciona</taxon>
    </lineage>
</organism>
<evidence type="ECO:0000313" key="4">
    <source>
        <dbReference type="Proteomes" id="UP000008144"/>
    </source>
</evidence>
<sequence length="230" mass="26468">MTTDPIEPPPEYESDDVNKPSRFSDDEVETEIEVETQENDNEAQKKKKRRKKRSQKTKQDATNENGIVEEKNSEKADLRKTLSNPSEDSESLSNESLSKRKSLKQKFYRFRAAPFLFLIGCKICVLLPIAIYACDVIIAMNTPEYNALDLFHHPKNNATSLELPPNPYKTADFPYDKTIMKLLYRVENENRIARMQHEHNIRYRTAVLVTAANATGNETVPTLQRDIMTT</sequence>
<reference evidence="4" key="1">
    <citation type="journal article" date="2002" name="Science">
        <title>The draft genome of Ciona intestinalis: insights into chordate and vertebrate origins.</title>
        <authorList>
            <person name="Dehal P."/>
            <person name="Satou Y."/>
            <person name="Campbell R.K."/>
            <person name="Chapman J."/>
            <person name="Degnan B."/>
            <person name="De Tomaso A."/>
            <person name="Davidson B."/>
            <person name="Di Gregorio A."/>
            <person name="Gelpke M."/>
            <person name="Goodstein D.M."/>
            <person name="Harafuji N."/>
            <person name="Hastings K.E."/>
            <person name="Ho I."/>
            <person name="Hotta K."/>
            <person name="Huang W."/>
            <person name="Kawashima T."/>
            <person name="Lemaire P."/>
            <person name="Martinez D."/>
            <person name="Meinertzhagen I.A."/>
            <person name="Necula S."/>
            <person name="Nonaka M."/>
            <person name="Putnam N."/>
            <person name="Rash S."/>
            <person name="Saiga H."/>
            <person name="Satake M."/>
            <person name="Terry A."/>
            <person name="Yamada L."/>
            <person name="Wang H.G."/>
            <person name="Awazu S."/>
            <person name="Azumi K."/>
            <person name="Boore J."/>
            <person name="Branno M."/>
            <person name="Chin-Bow S."/>
            <person name="DeSantis R."/>
            <person name="Doyle S."/>
            <person name="Francino P."/>
            <person name="Keys D.N."/>
            <person name="Haga S."/>
            <person name="Hayashi H."/>
            <person name="Hino K."/>
            <person name="Imai K.S."/>
            <person name="Inaba K."/>
            <person name="Kano S."/>
            <person name="Kobayashi K."/>
            <person name="Kobayashi M."/>
            <person name="Lee B.I."/>
            <person name="Makabe K.W."/>
            <person name="Manohar C."/>
            <person name="Matassi G."/>
            <person name="Medina M."/>
            <person name="Mochizuki Y."/>
            <person name="Mount S."/>
            <person name="Morishita T."/>
            <person name="Miura S."/>
            <person name="Nakayama A."/>
            <person name="Nishizaka S."/>
            <person name="Nomoto H."/>
            <person name="Ohta F."/>
            <person name="Oishi K."/>
            <person name="Rigoutsos I."/>
            <person name="Sano M."/>
            <person name="Sasaki A."/>
            <person name="Sasakura Y."/>
            <person name="Shoguchi E."/>
            <person name="Shin-i T."/>
            <person name="Spagnuolo A."/>
            <person name="Stainier D."/>
            <person name="Suzuki M.M."/>
            <person name="Tassy O."/>
            <person name="Takatori N."/>
            <person name="Tokuoka M."/>
            <person name="Yagi K."/>
            <person name="Yoshizaki F."/>
            <person name="Wada S."/>
            <person name="Zhang C."/>
            <person name="Hyatt P.D."/>
            <person name="Larimer F."/>
            <person name="Detter C."/>
            <person name="Doggett N."/>
            <person name="Glavina T."/>
            <person name="Hawkins T."/>
            <person name="Richardson P."/>
            <person name="Lucas S."/>
            <person name="Kohara Y."/>
            <person name="Levine M."/>
            <person name="Satoh N."/>
            <person name="Rokhsar D.S."/>
        </authorList>
    </citation>
    <scope>NUCLEOTIDE SEQUENCE [LARGE SCALE GENOMIC DNA]</scope>
</reference>
<dbReference type="InParanoid" id="F6YFQ7"/>
<proteinExistence type="predicted"/>
<feature type="compositionally biased region" description="Basic and acidic residues" evidence="1">
    <location>
        <begin position="68"/>
        <end position="80"/>
    </location>
</feature>
<reference evidence="3" key="4">
    <citation type="submission" date="2025-09" db="UniProtKB">
        <authorList>
            <consortium name="Ensembl"/>
        </authorList>
    </citation>
    <scope>IDENTIFICATION</scope>
</reference>
<dbReference type="AlphaFoldDB" id="F6YFQ7"/>
<feature type="region of interest" description="Disordered" evidence="1">
    <location>
        <begin position="1"/>
        <end position="96"/>
    </location>
</feature>
<feature type="compositionally biased region" description="Low complexity" evidence="1">
    <location>
        <begin position="82"/>
        <end position="96"/>
    </location>
</feature>
<keyword evidence="2" id="KW-0812">Transmembrane</keyword>
<keyword evidence="4" id="KW-1185">Reference proteome</keyword>
<feature type="compositionally biased region" description="Basic and acidic residues" evidence="1">
    <location>
        <begin position="16"/>
        <end position="25"/>
    </location>
</feature>
<dbReference type="Ensembl" id="ENSCINT00000003904.3">
    <property type="protein sequence ID" value="ENSCINP00000003904.3"/>
    <property type="gene ID" value="ENSCING00000001941.3"/>
</dbReference>
<feature type="compositionally biased region" description="Basic residues" evidence="1">
    <location>
        <begin position="45"/>
        <end position="56"/>
    </location>
</feature>
<reference evidence="3" key="3">
    <citation type="submission" date="2025-08" db="UniProtKB">
        <authorList>
            <consortium name="Ensembl"/>
        </authorList>
    </citation>
    <scope>IDENTIFICATION</scope>
</reference>
<evidence type="ECO:0000313" key="3">
    <source>
        <dbReference type="Ensembl" id="ENSCINP00000003904.3"/>
    </source>
</evidence>
<accession>F6YFQ7</accession>
<keyword evidence="2" id="KW-0472">Membrane</keyword>
<feature type="compositionally biased region" description="Acidic residues" evidence="1">
    <location>
        <begin position="26"/>
        <end position="41"/>
    </location>
</feature>
<dbReference type="Proteomes" id="UP000008144">
    <property type="component" value="Chromosome 1"/>
</dbReference>
<name>F6YFQ7_CIOIN</name>